<gene>
    <name evidence="5" type="ORF">H9626_01400</name>
</gene>
<feature type="domain" description="Ketosynthase family 3 (KS3)" evidence="4">
    <location>
        <begin position="1"/>
        <end position="372"/>
    </location>
</feature>
<dbReference type="Pfam" id="PF00109">
    <property type="entry name" value="ketoacyl-synt"/>
    <property type="match status" value="1"/>
</dbReference>
<dbReference type="InterPro" id="IPR000794">
    <property type="entry name" value="Beta-ketoacyl_synthase"/>
</dbReference>
<evidence type="ECO:0000256" key="1">
    <source>
        <dbReference type="ARBA" id="ARBA00008467"/>
    </source>
</evidence>
<dbReference type="InterPro" id="IPR016039">
    <property type="entry name" value="Thiolase-like"/>
</dbReference>
<evidence type="ECO:0000256" key="3">
    <source>
        <dbReference type="RuleBase" id="RU003694"/>
    </source>
</evidence>
<evidence type="ECO:0000313" key="6">
    <source>
        <dbReference type="Proteomes" id="UP000616346"/>
    </source>
</evidence>
<dbReference type="InterPro" id="IPR020615">
    <property type="entry name" value="Thiolase_acyl_enz_int_AS"/>
</dbReference>
<dbReference type="SUPFAM" id="SSF53901">
    <property type="entry name" value="Thiolase-like"/>
    <property type="match status" value="1"/>
</dbReference>
<accession>A0ABR8V7Z4</accession>
<proteinExistence type="inferred from homology"/>
<dbReference type="InterPro" id="IPR014030">
    <property type="entry name" value="Ketoacyl_synth_N"/>
</dbReference>
<evidence type="ECO:0000256" key="2">
    <source>
        <dbReference type="ARBA" id="ARBA00022679"/>
    </source>
</evidence>
<organism evidence="5 6">
    <name type="scientific">Phocaeicola faecium</name>
    <dbReference type="NCBI Taxonomy" id="2762213"/>
    <lineage>
        <taxon>Bacteria</taxon>
        <taxon>Pseudomonadati</taxon>
        <taxon>Bacteroidota</taxon>
        <taxon>Bacteroidia</taxon>
        <taxon>Bacteroidales</taxon>
        <taxon>Bacteroidaceae</taxon>
        <taxon>Phocaeicola</taxon>
    </lineage>
</organism>
<dbReference type="PANTHER" id="PTHR11712:SF336">
    <property type="entry name" value="3-OXOACYL-[ACYL-CARRIER-PROTEIN] SYNTHASE, MITOCHONDRIAL"/>
    <property type="match status" value="1"/>
</dbReference>
<dbReference type="Gene3D" id="3.40.47.10">
    <property type="match status" value="1"/>
</dbReference>
<comment type="similarity">
    <text evidence="1 3">Belongs to the thiolase-like superfamily. Beta-ketoacyl-ACP synthases family.</text>
</comment>
<dbReference type="InterPro" id="IPR020841">
    <property type="entry name" value="PKS_Beta-ketoAc_synthase_dom"/>
</dbReference>
<dbReference type="PROSITE" id="PS52004">
    <property type="entry name" value="KS3_2"/>
    <property type="match status" value="1"/>
</dbReference>
<keyword evidence="2 3" id="KW-0808">Transferase</keyword>
<keyword evidence="6" id="KW-1185">Reference proteome</keyword>
<protein>
    <submittedName>
        <fullName evidence="5">Beta-ACP synthase</fullName>
    </submittedName>
</protein>
<comment type="caution">
    <text evidence="5">The sequence shown here is derived from an EMBL/GenBank/DDBJ whole genome shotgun (WGS) entry which is preliminary data.</text>
</comment>
<dbReference type="PANTHER" id="PTHR11712">
    <property type="entry name" value="POLYKETIDE SYNTHASE-RELATED"/>
    <property type="match status" value="1"/>
</dbReference>
<reference evidence="5 6" key="1">
    <citation type="submission" date="2020-08" db="EMBL/GenBank/DDBJ databases">
        <title>A Genomic Blueprint of the Chicken Gut Microbiome.</title>
        <authorList>
            <person name="Gilroy R."/>
            <person name="Ravi A."/>
            <person name="Getino M."/>
            <person name="Pursley I."/>
            <person name="Horton D.L."/>
            <person name="Alikhan N.-F."/>
            <person name="Baker D."/>
            <person name="Gharbi K."/>
            <person name="Hall N."/>
            <person name="Watson M."/>
            <person name="Adriaenssens E.M."/>
            <person name="Foster-Nyarko E."/>
            <person name="Jarju S."/>
            <person name="Secka A."/>
            <person name="Antonio M."/>
            <person name="Oren A."/>
            <person name="Chaudhuri R."/>
            <person name="La Ragione R.M."/>
            <person name="Hildebrand F."/>
            <person name="Pallen M.J."/>
        </authorList>
    </citation>
    <scope>NUCLEOTIDE SEQUENCE [LARGE SCALE GENOMIC DNA]</scope>
    <source>
        <strain evidence="5 6">Sa1YUN3</strain>
    </source>
</reference>
<dbReference type="RefSeq" id="WP_191709313.1">
    <property type="nucleotide sequence ID" value="NZ_JACSPQ010000001.1"/>
</dbReference>
<dbReference type="Proteomes" id="UP000616346">
    <property type="component" value="Unassembled WGS sequence"/>
</dbReference>
<evidence type="ECO:0000313" key="5">
    <source>
        <dbReference type="EMBL" id="MBD8000885.1"/>
    </source>
</evidence>
<sequence>MDKVKQVYIGHDSLITSLGEKMQTFYALEQKECGLSYNEKYGMIVGAINRALPLAYQQEGCTFFESLVINNTLAIINESQLDVKDQRLLVILSTTKGNINKLEDNVCPVPEDAFLGTTALKLQTYLGLSNLPLIVSNACISGVSALIIAREIILQGKYDNIIVVGCDTLSPFITEGFASFKSISSKPCRPYDKNRDGLCLGEACGAILLTSDKSQARRPYLYLNGGAITNDANHISGPSRTGDGLYLAIERALSEANLDKNDIGFINAHGTSTVYNDEMESKAIALAGLTDKPINSFKSYIGHTLGASGVVETILCIHELLTRRVFATLGFEEPGTSCSISVSSKEQKFTKEAFIKTASGFGGCNAAIAVSSECYKGIHPTYDNSAKEVCHYSLPVSCDTFHDFIRAEYKKLGETNMKFYKMSDLCKAAYVSMANLLEQYSLNQYSPEDISIVLANRSSSLDADIEHQKVINKHSEEGASPAIFVYTLPNVVNGELCIRHKIKGNNTFFVEDKDNGTAEEYAKLLLETGKAKAVICGWCEKLCEKYEVNLKLLIREK</sequence>
<evidence type="ECO:0000259" key="4">
    <source>
        <dbReference type="PROSITE" id="PS52004"/>
    </source>
</evidence>
<dbReference type="EMBL" id="JACSPQ010000001">
    <property type="protein sequence ID" value="MBD8000885.1"/>
    <property type="molecule type" value="Genomic_DNA"/>
</dbReference>
<dbReference type="InterPro" id="IPR014031">
    <property type="entry name" value="Ketoacyl_synth_C"/>
</dbReference>
<dbReference type="PROSITE" id="PS00098">
    <property type="entry name" value="THIOLASE_1"/>
    <property type="match status" value="1"/>
</dbReference>
<name>A0ABR8V7Z4_9BACT</name>
<dbReference type="SMART" id="SM00825">
    <property type="entry name" value="PKS_KS"/>
    <property type="match status" value="1"/>
</dbReference>
<dbReference type="Pfam" id="PF02801">
    <property type="entry name" value="Ketoacyl-synt_C"/>
    <property type="match status" value="1"/>
</dbReference>